<keyword evidence="6" id="KW-1185">Reference proteome</keyword>
<dbReference type="PANTHER" id="PTHR43861:SF1">
    <property type="entry name" value="TRANS-ACONITATE 2-METHYLTRANSFERASE"/>
    <property type="match status" value="1"/>
</dbReference>
<evidence type="ECO:0000256" key="1">
    <source>
        <dbReference type="ARBA" id="ARBA00022603"/>
    </source>
</evidence>
<evidence type="ECO:0000259" key="4">
    <source>
        <dbReference type="SMART" id="SM00650"/>
    </source>
</evidence>
<evidence type="ECO:0000256" key="2">
    <source>
        <dbReference type="ARBA" id="ARBA00022679"/>
    </source>
</evidence>
<accession>A0ABW6AEP1</accession>
<dbReference type="Proteomes" id="UP001597512">
    <property type="component" value="Unassembled WGS sequence"/>
</dbReference>
<dbReference type="Gene3D" id="3.40.50.150">
    <property type="entry name" value="Vaccinia Virus protein VP39"/>
    <property type="match status" value="1"/>
</dbReference>
<dbReference type="EMBL" id="JBHUOM010000002">
    <property type="protein sequence ID" value="MFD2933901.1"/>
    <property type="molecule type" value="Genomic_DNA"/>
</dbReference>
<dbReference type="PANTHER" id="PTHR43861">
    <property type="entry name" value="TRANS-ACONITATE 2-METHYLTRANSFERASE-RELATED"/>
    <property type="match status" value="1"/>
</dbReference>
<dbReference type="GO" id="GO:0008168">
    <property type="term" value="F:methyltransferase activity"/>
    <property type="evidence" value="ECO:0007669"/>
    <property type="project" value="UniProtKB-KW"/>
</dbReference>
<reference evidence="6" key="1">
    <citation type="journal article" date="2019" name="Int. J. Syst. Evol. Microbiol.">
        <title>The Global Catalogue of Microorganisms (GCM) 10K type strain sequencing project: providing services to taxonomists for standard genome sequencing and annotation.</title>
        <authorList>
            <consortium name="The Broad Institute Genomics Platform"/>
            <consortium name="The Broad Institute Genome Sequencing Center for Infectious Disease"/>
            <person name="Wu L."/>
            <person name="Ma J."/>
        </authorList>
    </citation>
    <scope>NUCLEOTIDE SEQUENCE [LARGE SCALE GENOMIC DNA]</scope>
    <source>
        <strain evidence="6">KCTC 52490</strain>
    </source>
</reference>
<evidence type="ECO:0000313" key="5">
    <source>
        <dbReference type="EMBL" id="MFD2933901.1"/>
    </source>
</evidence>
<dbReference type="InterPro" id="IPR013216">
    <property type="entry name" value="Methyltransf_11"/>
</dbReference>
<dbReference type="RefSeq" id="WP_381498860.1">
    <property type="nucleotide sequence ID" value="NZ_JBHUOM010000002.1"/>
</dbReference>
<proteinExistence type="predicted"/>
<feature type="domain" description="Ribosomal RNA adenine methylase transferase N-terminal" evidence="4">
    <location>
        <begin position="18"/>
        <end position="143"/>
    </location>
</feature>
<evidence type="ECO:0000313" key="6">
    <source>
        <dbReference type="Proteomes" id="UP001597512"/>
    </source>
</evidence>
<sequence>MNWNSESYTQKHSFVYQFGEGLLDLLNPQPGERILDLGCGSGELTQHIAERGAQVVGIDSSAEMLAKAHAQFPALELRQMDATNFTFTEKFDAIFSNAVLHWVSDYEAVVRQMAAALRPAGRLVVEFGGQYNVAAIVRAVARQLTAHGYDFKPFWFFPSIGEYAPVLERNGFAVKLAQHYDRETLLSDPQTGLIDWIEQFGAYFFEGVRSEDKAAILENVNMELRSTHFRDGRWYADYKRIRIIAERTVS</sequence>
<organism evidence="5 6">
    <name type="scientific">Spirosoma flavum</name>
    <dbReference type="NCBI Taxonomy" id="2048557"/>
    <lineage>
        <taxon>Bacteria</taxon>
        <taxon>Pseudomonadati</taxon>
        <taxon>Bacteroidota</taxon>
        <taxon>Cytophagia</taxon>
        <taxon>Cytophagales</taxon>
        <taxon>Cytophagaceae</taxon>
        <taxon>Spirosoma</taxon>
    </lineage>
</organism>
<gene>
    <name evidence="5" type="ORF">ACFS25_08925</name>
</gene>
<protein>
    <submittedName>
        <fullName evidence="5">Class I SAM-dependent methyltransferase</fullName>
    </submittedName>
</protein>
<dbReference type="CDD" id="cd02440">
    <property type="entry name" value="AdoMet_MTases"/>
    <property type="match status" value="1"/>
</dbReference>
<keyword evidence="2" id="KW-0808">Transferase</keyword>
<dbReference type="InterPro" id="IPR029063">
    <property type="entry name" value="SAM-dependent_MTases_sf"/>
</dbReference>
<dbReference type="SUPFAM" id="SSF53335">
    <property type="entry name" value="S-adenosyl-L-methionine-dependent methyltransferases"/>
    <property type="match status" value="1"/>
</dbReference>
<dbReference type="SMART" id="SM00650">
    <property type="entry name" value="rADc"/>
    <property type="match status" value="1"/>
</dbReference>
<dbReference type="GO" id="GO:0032259">
    <property type="term" value="P:methylation"/>
    <property type="evidence" value="ECO:0007669"/>
    <property type="project" value="UniProtKB-KW"/>
</dbReference>
<comment type="caution">
    <text evidence="5">The sequence shown here is derived from an EMBL/GenBank/DDBJ whole genome shotgun (WGS) entry which is preliminary data.</text>
</comment>
<keyword evidence="3" id="KW-0949">S-adenosyl-L-methionine</keyword>
<dbReference type="Pfam" id="PF08241">
    <property type="entry name" value="Methyltransf_11"/>
    <property type="match status" value="1"/>
</dbReference>
<keyword evidence="1 5" id="KW-0489">Methyltransferase</keyword>
<evidence type="ECO:0000256" key="3">
    <source>
        <dbReference type="ARBA" id="ARBA00022691"/>
    </source>
</evidence>
<name>A0ABW6AEP1_9BACT</name>
<dbReference type="InterPro" id="IPR020598">
    <property type="entry name" value="rRNA_Ade_methylase_Trfase_N"/>
</dbReference>